<dbReference type="InterPro" id="IPR024083">
    <property type="entry name" value="Fumarase/histidase_N"/>
</dbReference>
<keyword evidence="2" id="KW-1185">Reference proteome</keyword>
<name>A0ABR5IW36_9ACTN</name>
<dbReference type="Gene3D" id="1.10.275.10">
    <property type="entry name" value="Fumarase/aspartase (N-terminal domain)"/>
    <property type="match status" value="1"/>
</dbReference>
<feature type="non-terminal residue" evidence="1">
    <location>
        <position position="65"/>
    </location>
</feature>
<dbReference type="EMBL" id="LGUT01003472">
    <property type="protein sequence ID" value="KOG85362.1"/>
    <property type="molecule type" value="Genomic_DNA"/>
</dbReference>
<organism evidence="1 2">
    <name type="scientific">Streptomyces varsoviensis</name>
    <dbReference type="NCBI Taxonomy" id="67373"/>
    <lineage>
        <taxon>Bacteria</taxon>
        <taxon>Bacillati</taxon>
        <taxon>Actinomycetota</taxon>
        <taxon>Actinomycetes</taxon>
        <taxon>Kitasatosporales</taxon>
        <taxon>Streptomycetaceae</taxon>
        <taxon>Streptomyces</taxon>
    </lineage>
</organism>
<evidence type="ECO:0000313" key="1">
    <source>
        <dbReference type="EMBL" id="KOG85362.1"/>
    </source>
</evidence>
<sequence>MTLPPPPADADPDAGLLSPVRAGTPVEAVVGDRAWLQAMLDAEAALARAQARLGTVPGAAAAAIT</sequence>
<gene>
    <name evidence="1" type="ORF">ADK38_37115</name>
</gene>
<comment type="caution">
    <text evidence="1">The sequence shown here is derived from an EMBL/GenBank/DDBJ whole genome shotgun (WGS) entry which is preliminary data.</text>
</comment>
<accession>A0ABR5IW36</accession>
<evidence type="ECO:0008006" key="3">
    <source>
        <dbReference type="Google" id="ProtNLM"/>
    </source>
</evidence>
<dbReference type="Proteomes" id="UP000037020">
    <property type="component" value="Unassembled WGS sequence"/>
</dbReference>
<proteinExistence type="predicted"/>
<reference evidence="1 2" key="1">
    <citation type="submission" date="2015-07" db="EMBL/GenBank/DDBJ databases">
        <authorList>
            <person name="Ju K.-S."/>
            <person name="Doroghazi J.R."/>
            <person name="Metcalf W.W."/>
        </authorList>
    </citation>
    <scope>NUCLEOTIDE SEQUENCE [LARGE SCALE GENOMIC DNA]</scope>
    <source>
        <strain evidence="1 2">NRRL B-3589</strain>
    </source>
</reference>
<protein>
    <recommendedName>
        <fullName evidence="3">3-carboxy-cis,cis-muconate cycloisomerase</fullName>
    </recommendedName>
</protein>
<evidence type="ECO:0000313" key="2">
    <source>
        <dbReference type="Proteomes" id="UP000037020"/>
    </source>
</evidence>